<name>A0A1M5F2K5_9BURK</name>
<dbReference type="PANTHER" id="PTHR14226:SF57">
    <property type="entry name" value="BLR7027 PROTEIN"/>
    <property type="match status" value="1"/>
</dbReference>
<organism evidence="6 7">
    <name type="scientific">Lampropedia hyalina DSM 16112</name>
    <dbReference type="NCBI Taxonomy" id="1122156"/>
    <lineage>
        <taxon>Bacteria</taxon>
        <taxon>Pseudomonadati</taxon>
        <taxon>Pseudomonadota</taxon>
        <taxon>Betaproteobacteria</taxon>
        <taxon>Burkholderiales</taxon>
        <taxon>Comamonadaceae</taxon>
        <taxon>Lampropedia</taxon>
    </lineage>
</organism>
<evidence type="ECO:0000256" key="2">
    <source>
        <dbReference type="ARBA" id="ARBA00022963"/>
    </source>
</evidence>
<evidence type="ECO:0000313" key="6">
    <source>
        <dbReference type="EMBL" id="SHF85696.1"/>
    </source>
</evidence>
<dbReference type="InterPro" id="IPR016035">
    <property type="entry name" value="Acyl_Trfase/lysoPLipase"/>
</dbReference>
<evidence type="ECO:0000313" key="7">
    <source>
        <dbReference type="Proteomes" id="UP000184327"/>
    </source>
</evidence>
<sequence length="396" mass="42216">MLSGGGARAAYQVGVLRAIAALRQQHAPDESHNPFGILTGTSAGALNAGALASHADDFAHAVQRLDETWRNFHAQQVYLADTWNVIRTGARWLSLLSLGWALARWSRSEARAFLDSQPLRELIAGQIALDRVPQLIEQGHLKALAVSASSYTSGQHVTFYASATTAQPWVRSLRIAVRTPITHAHLLASSALPFIFPAQKLHDADTDEAAWYGDGSMRQSAPIAPAIHLGAQRVLVVGVGRNLHIHPTAGTGTAAPADAPSLGHIAGHALSSIFLDTLSTDIERLTRINHMLTALSPAERAHSGLRPITLLAITPSQNIDAIAARHIHQLPGSIRALLAALGVGQDAEELGHSALASYLLFESSFTQELMALGENDTLARTQEVLRFMGWGPASAG</sequence>
<dbReference type="EMBL" id="FQUZ01000048">
    <property type="protein sequence ID" value="SHF85696.1"/>
    <property type="molecule type" value="Genomic_DNA"/>
</dbReference>
<evidence type="ECO:0000256" key="1">
    <source>
        <dbReference type="ARBA" id="ARBA00022801"/>
    </source>
</evidence>
<keyword evidence="1 4" id="KW-0378">Hydrolase</keyword>
<evidence type="ECO:0000259" key="5">
    <source>
        <dbReference type="PROSITE" id="PS51635"/>
    </source>
</evidence>
<feature type="short sequence motif" description="GXSXG" evidence="4">
    <location>
        <begin position="40"/>
        <end position="44"/>
    </location>
</feature>
<accession>A0A1M5F2K5</accession>
<feature type="active site" description="Proton acceptor" evidence="4">
    <location>
        <position position="214"/>
    </location>
</feature>
<dbReference type="GO" id="GO:0016042">
    <property type="term" value="P:lipid catabolic process"/>
    <property type="evidence" value="ECO:0007669"/>
    <property type="project" value="UniProtKB-UniRule"/>
</dbReference>
<dbReference type="PANTHER" id="PTHR14226">
    <property type="entry name" value="NEUROPATHY TARGET ESTERASE/SWISS CHEESE D.MELANOGASTER"/>
    <property type="match status" value="1"/>
</dbReference>
<dbReference type="AlphaFoldDB" id="A0A1M5F2K5"/>
<proteinExistence type="predicted"/>
<dbReference type="Gene3D" id="3.40.1090.10">
    <property type="entry name" value="Cytosolic phospholipase A2 catalytic domain"/>
    <property type="match status" value="1"/>
</dbReference>
<keyword evidence="2 4" id="KW-0442">Lipid degradation</keyword>
<dbReference type="InterPro" id="IPR002641">
    <property type="entry name" value="PNPLA_dom"/>
</dbReference>
<keyword evidence="3 4" id="KW-0443">Lipid metabolism</keyword>
<gene>
    <name evidence="6" type="ORF">SAMN02745117_02723</name>
</gene>
<feature type="active site" description="Nucleophile" evidence="4">
    <location>
        <position position="42"/>
    </location>
</feature>
<evidence type="ECO:0000256" key="3">
    <source>
        <dbReference type="ARBA" id="ARBA00023098"/>
    </source>
</evidence>
<dbReference type="PROSITE" id="PS51635">
    <property type="entry name" value="PNPLA"/>
    <property type="match status" value="1"/>
</dbReference>
<reference evidence="6 7" key="1">
    <citation type="submission" date="2016-11" db="EMBL/GenBank/DDBJ databases">
        <authorList>
            <person name="Jaros S."/>
            <person name="Januszkiewicz K."/>
            <person name="Wedrychowicz H."/>
        </authorList>
    </citation>
    <scope>NUCLEOTIDE SEQUENCE [LARGE SCALE GENOMIC DNA]</scope>
    <source>
        <strain evidence="6 7">DSM 16112</strain>
    </source>
</reference>
<protein>
    <submittedName>
        <fullName evidence="6">NTE family protein</fullName>
    </submittedName>
</protein>
<comment type="caution">
    <text evidence="4">Lacks conserved residue(s) required for the propagation of feature annotation.</text>
</comment>
<dbReference type="InterPro" id="IPR050301">
    <property type="entry name" value="NTE"/>
</dbReference>
<dbReference type="GO" id="GO:0016787">
    <property type="term" value="F:hydrolase activity"/>
    <property type="evidence" value="ECO:0007669"/>
    <property type="project" value="UniProtKB-UniRule"/>
</dbReference>
<dbReference type="SUPFAM" id="SSF52151">
    <property type="entry name" value="FabD/lysophospholipase-like"/>
    <property type="match status" value="1"/>
</dbReference>
<dbReference type="Pfam" id="PF01734">
    <property type="entry name" value="Patatin"/>
    <property type="match status" value="1"/>
</dbReference>
<keyword evidence="7" id="KW-1185">Reference proteome</keyword>
<feature type="domain" description="PNPLA" evidence="5">
    <location>
        <begin position="1"/>
        <end position="227"/>
    </location>
</feature>
<dbReference type="STRING" id="1122156.SAMN02745117_02723"/>
<evidence type="ECO:0000256" key="4">
    <source>
        <dbReference type="PROSITE-ProRule" id="PRU01161"/>
    </source>
</evidence>
<dbReference type="Proteomes" id="UP000184327">
    <property type="component" value="Unassembled WGS sequence"/>
</dbReference>